<dbReference type="GO" id="GO:0051213">
    <property type="term" value="F:dioxygenase activity"/>
    <property type="evidence" value="ECO:0007669"/>
    <property type="project" value="UniProtKB-KW"/>
</dbReference>
<evidence type="ECO:0000313" key="8">
    <source>
        <dbReference type="Proteomes" id="UP001500279"/>
    </source>
</evidence>
<evidence type="ECO:0000256" key="3">
    <source>
        <dbReference type="ARBA" id="ARBA00023002"/>
    </source>
</evidence>
<dbReference type="RefSeq" id="WP_141289307.1">
    <property type="nucleotide sequence ID" value="NZ_BAAAEW010000021.1"/>
</dbReference>
<keyword evidence="5" id="KW-0411">Iron-sulfur</keyword>
<keyword evidence="2" id="KW-0479">Metal-binding</keyword>
<dbReference type="SUPFAM" id="SSF55961">
    <property type="entry name" value="Bet v1-like"/>
    <property type="match status" value="1"/>
</dbReference>
<evidence type="ECO:0000256" key="2">
    <source>
        <dbReference type="ARBA" id="ARBA00022723"/>
    </source>
</evidence>
<evidence type="ECO:0000313" key="7">
    <source>
        <dbReference type="EMBL" id="GAA0754752.1"/>
    </source>
</evidence>
<keyword evidence="4" id="KW-0408">Iron</keyword>
<dbReference type="CDD" id="cd03479">
    <property type="entry name" value="Rieske_RO_Alpha_PhDO_like"/>
    <property type="match status" value="1"/>
</dbReference>
<dbReference type="EMBL" id="BAAAEW010000021">
    <property type="protein sequence ID" value="GAA0754752.1"/>
    <property type="molecule type" value="Genomic_DNA"/>
</dbReference>
<keyword evidence="3" id="KW-0560">Oxidoreductase</keyword>
<dbReference type="InterPro" id="IPR017941">
    <property type="entry name" value="Rieske_2Fe-2S"/>
</dbReference>
<keyword evidence="7" id="KW-0223">Dioxygenase</keyword>
<dbReference type="SUPFAM" id="SSF50022">
    <property type="entry name" value="ISP domain"/>
    <property type="match status" value="1"/>
</dbReference>
<dbReference type="InterPro" id="IPR050584">
    <property type="entry name" value="Cholesterol_7-desaturase"/>
</dbReference>
<keyword evidence="8" id="KW-1185">Reference proteome</keyword>
<dbReference type="Pfam" id="PF19301">
    <property type="entry name" value="LigXa_C"/>
    <property type="match status" value="1"/>
</dbReference>
<dbReference type="InterPro" id="IPR045623">
    <property type="entry name" value="LigXa_C"/>
</dbReference>
<dbReference type="PANTHER" id="PTHR21266:SF59">
    <property type="entry name" value="BLR4922 PROTEIN"/>
    <property type="match status" value="1"/>
</dbReference>
<dbReference type="CDD" id="cd08878">
    <property type="entry name" value="RHO_alpha_C_DMO-like"/>
    <property type="match status" value="1"/>
</dbReference>
<dbReference type="Pfam" id="PF00355">
    <property type="entry name" value="Rieske"/>
    <property type="match status" value="1"/>
</dbReference>
<accession>A0ABN1K4V9</accession>
<evidence type="ECO:0000256" key="5">
    <source>
        <dbReference type="ARBA" id="ARBA00023014"/>
    </source>
</evidence>
<keyword evidence="1" id="KW-0001">2Fe-2S</keyword>
<protein>
    <submittedName>
        <fullName evidence="7">Aromatic ring-hydroxylating dioxygenase subunit alpha</fullName>
    </submittedName>
</protein>
<dbReference type="Gene3D" id="3.90.380.10">
    <property type="entry name" value="Naphthalene 1,2-dioxygenase Alpha Subunit, Chain A, domain 1"/>
    <property type="match status" value="1"/>
</dbReference>
<sequence>MLSAEQNEFVTRVGPGTPAGSLLRRYWQPVALTDELAGPRPVKAVRLMGQEFVLFRDEQGRHALLDRDCPHRGADLAFGRLEDGGLRCPFHGWLFDATGQCLETPAEPAESKMCTRIRQAAYPVVEKSGVLFAYLGQGTPPAFPDFDCFVAPDSHTFAFKGLFECNWLQALEVGIDPAHASYLHRFFEDADTAASYGKQFRGASADSSMPITQVLREHDRPEISVASTDYGLRLTALRRLSQASTHVRVTNVLFPQAFVIPMSAEMTISQWHVPVDDTHCYWYAIFTSFTGPVDKQQMREQRLQLYELPHYTSRRNKRNDYGYNIEEQRLATYTGMGDDINVHDQWAVESQGAIQDRTREHLGTTDKGIIAYRRLLVKAIKGTLAGEPAPLLVDAAQAAQLTGPASIDGIAHAPAGADDAEAGPVDTEAYWQAADLERRQRCEWAAARLAPAEQA</sequence>
<dbReference type="PANTHER" id="PTHR21266">
    <property type="entry name" value="IRON-SULFUR DOMAIN CONTAINING PROTEIN"/>
    <property type="match status" value="1"/>
</dbReference>
<dbReference type="Proteomes" id="UP001500279">
    <property type="component" value="Unassembled WGS sequence"/>
</dbReference>
<feature type="domain" description="Rieske" evidence="6">
    <location>
        <begin position="27"/>
        <end position="133"/>
    </location>
</feature>
<evidence type="ECO:0000259" key="6">
    <source>
        <dbReference type="PROSITE" id="PS51296"/>
    </source>
</evidence>
<dbReference type="Gene3D" id="2.102.10.10">
    <property type="entry name" value="Rieske [2Fe-2S] iron-sulphur domain"/>
    <property type="match status" value="1"/>
</dbReference>
<dbReference type="InterPro" id="IPR036922">
    <property type="entry name" value="Rieske_2Fe-2S_sf"/>
</dbReference>
<evidence type="ECO:0000256" key="1">
    <source>
        <dbReference type="ARBA" id="ARBA00022714"/>
    </source>
</evidence>
<evidence type="ECO:0000256" key="4">
    <source>
        <dbReference type="ARBA" id="ARBA00023004"/>
    </source>
</evidence>
<gene>
    <name evidence="7" type="ORF">GCM10009107_31520</name>
</gene>
<dbReference type="PROSITE" id="PS51296">
    <property type="entry name" value="RIESKE"/>
    <property type="match status" value="1"/>
</dbReference>
<organism evidence="7 8">
    <name type="scientific">Ideonella azotifigens</name>
    <dbReference type="NCBI Taxonomy" id="513160"/>
    <lineage>
        <taxon>Bacteria</taxon>
        <taxon>Pseudomonadati</taxon>
        <taxon>Pseudomonadota</taxon>
        <taxon>Betaproteobacteria</taxon>
        <taxon>Burkholderiales</taxon>
        <taxon>Sphaerotilaceae</taxon>
        <taxon>Ideonella</taxon>
    </lineage>
</organism>
<reference evidence="7 8" key="1">
    <citation type="journal article" date="2019" name="Int. J. Syst. Evol. Microbiol.">
        <title>The Global Catalogue of Microorganisms (GCM) 10K type strain sequencing project: providing services to taxonomists for standard genome sequencing and annotation.</title>
        <authorList>
            <consortium name="The Broad Institute Genomics Platform"/>
            <consortium name="The Broad Institute Genome Sequencing Center for Infectious Disease"/>
            <person name="Wu L."/>
            <person name="Ma J."/>
        </authorList>
    </citation>
    <scope>NUCLEOTIDE SEQUENCE [LARGE SCALE GENOMIC DNA]</scope>
    <source>
        <strain evidence="7 8">JCM 15503</strain>
    </source>
</reference>
<comment type="caution">
    <text evidence="7">The sequence shown here is derived from an EMBL/GenBank/DDBJ whole genome shotgun (WGS) entry which is preliminary data.</text>
</comment>
<proteinExistence type="predicted"/>
<name>A0ABN1K4V9_9BURK</name>